<gene>
    <name evidence="1" type="primary">CG42737-RA</name>
</gene>
<organism evidence="1">
    <name type="scientific">Drosophila melanogaster</name>
    <name type="common">Fruit fly</name>
    <dbReference type="NCBI Taxonomy" id="7227"/>
    <lineage>
        <taxon>Eukaryota</taxon>
        <taxon>Metazoa</taxon>
        <taxon>Ecdysozoa</taxon>
        <taxon>Arthropoda</taxon>
        <taxon>Hexapoda</taxon>
        <taxon>Insecta</taxon>
        <taxon>Pterygota</taxon>
        <taxon>Neoptera</taxon>
        <taxon>Endopterygota</taxon>
        <taxon>Diptera</taxon>
        <taxon>Brachycera</taxon>
        <taxon>Muscomorpha</taxon>
        <taxon>Ephydroidea</taxon>
        <taxon>Drosophilidae</taxon>
        <taxon>Drosophila</taxon>
        <taxon>Sophophora</taxon>
    </lineage>
</organism>
<dbReference type="AlphaFoldDB" id="F0JAR9"/>
<name>F0JAR9_DROME</name>
<sequence length="94" mass="11407">RWGFWKTQRSIKYSRVFSVTPVLFTVEMKRCSRINRTGIERSQLLTRLNCRSDEVVFDFVCATGAHFLRRIWICSNNSQDYHSQWRHYSSWQLQ</sequence>
<dbReference type="EMBL" id="BT126111">
    <property type="protein sequence ID" value="ADY69849.1"/>
    <property type="molecule type" value="mRNA"/>
</dbReference>
<evidence type="ECO:0000313" key="1">
    <source>
        <dbReference type="EMBL" id="ADY69849.1"/>
    </source>
</evidence>
<protein>
    <submittedName>
        <fullName evidence="1">MIP29367p</fullName>
    </submittedName>
</protein>
<proteinExistence type="evidence at transcript level"/>
<feature type="non-terminal residue" evidence="1">
    <location>
        <position position="1"/>
    </location>
</feature>
<accession>F0JAR9</accession>
<reference evidence="1" key="1">
    <citation type="submission" date="2011-03" db="EMBL/GenBank/DDBJ databases">
        <authorList>
            <person name="Carlson J."/>
            <person name="Booth B."/>
            <person name="Frise E."/>
            <person name="Sandler J."/>
            <person name="Wan K."/>
            <person name="Yu C."/>
            <person name="Celniker S."/>
        </authorList>
    </citation>
    <scope>NUCLEOTIDE SEQUENCE</scope>
</reference>